<organism evidence="2 3">
    <name type="scientific">Chamaesiphon minutus (strain ATCC 27169 / PCC 6605)</name>
    <dbReference type="NCBI Taxonomy" id="1173020"/>
    <lineage>
        <taxon>Bacteria</taxon>
        <taxon>Bacillati</taxon>
        <taxon>Cyanobacteriota</taxon>
        <taxon>Cyanophyceae</taxon>
        <taxon>Gomontiellales</taxon>
        <taxon>Chamaesiphonaceae</taxon>
        <taxon>Chamaesiphon</taxon>
    </lineage>
</organism>
<dbReference type="PRINTS" id="PR00625">
    <property type="entry name" value="JDOMAIN"/>
</dbReference>
<dbReference type="InterPro" id="IPR008629">
    <property type="entry name" value="GUN4-like"/>
</dbReference>
<dbReference type="PANTHER" id="PTHR34800">
    <property type="entry name" value="TETRAPYRROLE-BINDING PROTEIN, CHLOROPLASTIC"/>
    <property type="match status" value="1"/>
</dbReference>
<protein>
    <submittedName>
        <fullName evidence="2">DnaJ-class molecular chaperone with C-terminal Zn finger domain</fullName>
    </submittedName>
</protein>
<evidence type="ECO:0000313" key="2">
    <source>
        <dbReference type="EMBL" id="AFY94017.1"/>
    </source>
</evidence>
<dbReference type="InterPro" id="IPR037215">
    <property type="entry name" value="GUN4-like_sf"/>
</dbReference>
<feature type="domain" description="J" evidence="1">
    <location>
        <begin position="5"/>
        <end position="78"/>
    </location>
</feature>
<dbReference type="Gene3D" id="1.10.10.1770">
    <property type="entry name" value="Gun4-like"/>
    <property type="match status" value="1"/>
</dbReference>
<dbReference type="PATRIC" id="fig|1173020.3.peg.3406"/>
<dbReference type="KEGG" id="cmp:Cha6605_2985"/>
<dbReference type="EMBL" id="CP003600">
    <property type="protein sequence ID" value="AFY94017.1"/>
    <property type="molecule type" value="Genomic_DNA"/>
</dbReference>
<dbReference type="STRING" id="1173020.Cha6605_2985"/>
<dbReference type="AlphaFoldDB" id="K9UFX7"/>
<dbReference type="CDD" id="cd16383">
    <property type="entry name" value="GUN4"/>
    <property type="match status" value="1"/>
</dbReference>
<dbReference type="GO" id="GO:0046906">
    <property type="term" value="F:tetrapyrrole binding"/>
    <property type="evidence" value="ECO:0007669"/>
    <property type="project" value="TreeGrafter"/>
</dbReference>
<dbReference type="SUPFAM" id="SSF140869">
    <property type="entry name" value="GUN4-like"/>
    <property type="match status" value="1"/>
</dbReference>
<name>K9UFX7_CHAP6</name>
<dbReference type="HOGENOM" id="CLU_1154791_0_0_3"/>
<dbReference type="Pfam" id="PF00226">
    <property type="entry name" value="DnaJ"/>
    <property type="match status" value="1"/>
</dbReference>
<dbReference type="Gene3D" id="1.25.40.620">
    <property type="match status" value="1"/>
</dbReference>
<dbReference type="InterPro" id="IPR001623">
    <property type="entry name" value="DnaJ_domain"/>
</dbReference>
<gene>
    <name evidence="2" type="ORF">Cha6605_2985</name>
</gene>
<dbReference type="SMART" id="SM00271">
    <property type="entry name" value="DnaJ"/>
    <property type="match status" value="1"/>
</dbReference>
<evidence type="ECO:0000313" key="3">
    <source>
        <dbReference type="Proteomes" id="UP000010366"/>
    </source>
</evidence>
<dbReference type="InterPro" id="IPR036869">
    <property type="entry name" value="J_dom_sf"/>
</dbReference>
<dbReference type="SUPFAM" id="SSF46565">
    <property type="entry name" value="Chaperone J-domain"/>
    <property type="match status" value="1"/>
</dbReference>
<dbReference type="Proteomes" id="UP000010366">
    <property type="component" value="Chromosome"/>
</dbReference>
<keyword evidence="3" id="KW-1185">Reference proteome</keyword>
<evidence type="ECO:0000259" key="1">
    <source>
        <dbReference type="PROSITE" id="PS50076"/>
    </source>
</evidence>
<dbReference type="RefSeq" id="WP_015160160.1">
    <property type="nucleotide sequence ID" value="NC_019697.1"/>
</dbReference>
<reference evidence="2 3" key="1">
    <citation type="submission" date="2012-05" db="EMBL/GenBank/DDBJ databases">
        <title>Finished chromosome of genome of Chamaesiphon sp. PCC 6605.</title>
        <authorList>
            <consortium name="US DOE Joint Genome Institute"/>
            <person name="Gugger M."/>
            <person name="Coursin T."/>
            <person name="Rippka R."/>
            <person name="Tandeau De Marsac N."/>
            <person name="Huntemann M."/>
            <person name="Wei C.-L."/>
            <person name="Han J."/>
            <person name="Detter J.C."/>
            <person name="Han C."/>
            <person name="Tapia R."/>
            <person name="Chen A."/>
            <person name="Kyrpides N."/>
            <person name="Mavromatis K."/>
            <person name="Markowitz V."/>
            <person name="Szeto E."/>
            <person name="Ivanova N."/>
            <person name="Pagani I."/>
            <person name="Pati A."/>
            <person name="Goodwin L."/>
            <person name="Nordberg H.P."/>
            <person name="Cantor M.N."/>
            <person name="Hua S.X."/>
            <person name="Woyke T."/>
            <person name="Kerfeld C.A."/>
        </authorList>
    </citation>
    <scope>NUCLEOTIDE SEQUENCE [LARGE SCALE GENOMIC DNA]</scope>
    <source>
        <strain evidence="3">ATCC 27169 / PCC 6605</strain>
    </source>
</reference>
<dbReference type="Pfam" id="PF05419">
    <property type="entry name" value="GUN4"/>
    <property type="match status" value="1"/>
</dbReference>
<proteinExistence type="predicted"/>
<dbReference type="OrthoDB" id="7915178at2"/>
<sequence>MKLDRHYQVLEIEAGASQADIKQAYRNLAKVWHPDRFVGDPILQKQAQEKLIQINAAYEVLKSELPQTNIKTTEDKSVETSIQCERLEYLLKLGNLKDADLETKRLLLEIAGREREGWLLADDAKSISPQALAAIDRLWIRYSNGRFGFSVQRDIWHQLGCKSEDNMQIQTISENKFGEFVQWRVGGRWLSQWDDFNCDLQAPSGSLPRAYIFALNGWWSFSNGWTGYFLLNFDRIILKI</sequence>
<dbReference type="PANTHER" id="PTHR34800:SF1">
    <property type="entry name" value="TETRAPYRROLE-BINDING PROTEIN, CHLOROPLASTIC"/>
    <property type="match status" value="1"/>
</dbReference>
<dbReference type="CDD" id="cd06257">
    <property type="entry name" value="DnaJ"/>
    <property type="match status" value="1"/>
</dbReference>
<dbReference type="PROSITE" id="PS50076">
    <property type="entry name" value="DNAJ_2"/>
    <property type="match status" value="1"/>
</dbReference>
<dbReference type="eggNOG" id="COG2214">
    <property type="taxonomic scope" value="Bacteria"/>
</dbReference>
<accession>K9UFX7</accession>